<accession>A0A0G4EJ93</accession>
<keyword evidence="8" id="KW-0862">Zinc</keyword>
<reference evidence="11 12" key="1">
    <citation type="submission" date="2014-11" db="EMBL/GenBank/DDBJ databases">
        <authorList>
            <person name="Zhu J."/>
            <person name="Qi W."/>
            <person name="Song R."/>
        </authorList>
    </citation>
    <scope>NUCLEOTIDE SEQUENCE [LARGE SCALE GENOMIC DNA]</scope>
</reference>
<evidence type="ECO:0000256" key="8">
    <source>
        <dbReference type="ARBA" id="ARBA00022833"/>
    </source>
</evidence>
<name>A0A0G4EJ93_VITBC</name>
<dbReference type="PANTHER" id="PTHR11685">
    <property type="entry name" value="RBR FAMILY RING FINGER AND IBR DOMAIN-CONTAINING"/>
    <property type="match status" value="1"/>
</dbReference>
<dbReference type="GO" id="GO:0016567">
    <property type="term" value="P:protein ubiquitination"/>
    <property type="evidence" value="ECO:0007669"/>
    <property type="project" value="InterPro"/>
</dbReference>
<dbReference type="GO" id="GO:0061630">
    <property type="term" value="F:ubiquitin protein ligase activity"/>
    <property type="evidence" value="ECO:0007669"/>
    <property type="project" value="UniProtKB-EC"/>
</dbReference>
<dbReference type="InParanoid" id="A0A0G4EJ93"/>
<evidence type="ECO:0000256" key="1">
    <source>
        <dbReference type="ARBA" id="ARBA00001798"/>
    </source>
</evidence>
<keyword evidence="12" id="KW-1185">Reference proteome</keyword>
<keyword evidence="3" id="KW-0808">Transferase</keyword>
<evidence type="ECO:0000259" key="10">
    <source>
        <dbReference type="PROSITE" id="PS51873"/>
    </source>
</evidence>
<evidence type="ECO:0000313" key="11">
    <source>
        <dbReference type="EMBL" id="CEL96784.1"/>
    </source>
</evidence>
<evidence type="ECO:0000256" key="2">
    <source>
        <dbReference type="ARBA" id="ARBA00012251"/>
    </source>
</evidence>
<dbReference type="EC" id="2.3.2.31" evidence="2"/>
<dbReference type="SMART" id="SM00647">
    <property type="entry name" value="IBR"/>
    <property type="match status" value="1"/>
</dbReference>
<dbReference type="SUPFAM" id="SSF57850">
    <property type="entry name" value="RING/U-box"/>
    <property type="match status" value="3"/>
</dbReference>
<evidence type="ECO:0000256" key="3">
    <source>
        <dbReference type="ARBA" id="ARBA00022679"/>
    </source>
</evidence>
<keyword evidence="4" id="KW-0479">Metal-binding</keyword>
<evidence type="ECO:0000313" key="12">
    <source>
        <dbReference type="Proteomes" id="UP000041254"/>
    </source>
</evidence>
<evidence type="ECO:0000256" key="4">
    <source>
        <dbReference type="ARBA" id="ARBA00022723"/>
    </source>
</evidence>
<evidence type="ECO:0000256" key="6">
    <source>
        <dbReference type="ARBA" id="ARBA00022771"/>
    </source>
</evidence>
<dbReference type="InterPro" id="IPR044066">
    <property type="entry name" value="TRIAD_supradom"/>
</dbReference>
<gene>
    <name evidence="11" type="ORF">Vbra_20402</name>
</gene>
<feature type="domain" description="RING-type" evidence="10">
    <location>
        <begin position="10"/>
        <end position="356"/>
    </location>
</feature>
<sequence>MAEDDENHDRHFVCDICDDQGTITELKGYDCFLCGIRSCWTCLQQWMRGGQIRCPGLCPQVIPRDHIAEHMGSTTPASDSSDVSTDAGEESVPSGWSFLDRYDKALLKMALKGMRDVRFCPRCDVASFRSTPLHVDRGLTGPWTLVVEGKHMPVLSTKTKAPVPLPPSAPLPPIKYRPHELFAALRWHHDSTSIHPIPSPEACTRIVMAWREHQPPDKEVLAVLDEMQNGGCAEGREAREAVIASLEGGGGEEDNAEGPKDSDGGRIPCPYVVCPACDHEFCFMCTSSWHPGVTCEVHEREKRTDLASAYDTGETRRCPTCAAKVEKNGGCDHMLCTECWTDWCWACGRLDSECAC</sequence>
<dbReference type="OrthoDB" id="433334at2759"/>
<feature type="region of interest" description="Disordered" evidence="9">
    <location>
        <begin position="70"/>
        <end position="92"/>
    </location>
</feature>
<evidence type="ECO:0000256" key="9">
    <source>
        <dbReference type="SAM" id="MobiDB-lite"/>
    </source>
</evidence>
<proteinExistence type="predicted"/>
<keyword evidence="5" id="KW-0677">Repeat</keyword>
<evidence type="ECO:0000256" key="5">
    <source>
        <dbReference type="ARBA" id="ARBA00022737"/>
    </source>
</evidence>
<dbReference type="Proteomes" id="UP000041254">
    <property type="component" value="Unassembled WGS sequence"/>
</dbReference>
<dbReference type="Gene3D" id="1.20.120.1750">
    <property type="match status" value="1"/>
</dbReference>
<dbReference type="STRING" id="1169540.A0A0G4EJ93"/>
<dbReference type="InterPro" id="IPR002867">
    <property type="entry name" value="IBR_dom"/>
</dbReference>
<dbReference type="GO" id="GO:0008270">
    <property type="term" value="F:zinc ion binding"/>
    <property type="evidence" value="ECO:0007669"/>
    <property type="project" value="UniProtKB-KW"/>
</dbReference>
<dbReference type="Pfam" id="PF01485">
    <property type="entry name" value="IBR"/>
    <property type="match status" value="1"/>
</dbReference>
<dbReference type="EMBL" id="CDMY01000246">
    <property type="protein sequence ID" value="CEL96784.1"/>
    <property type="molecule type" value="Genomic_DNA"/>
</dbReference>
<protein>
    <recommendedName>
        <fullName evidence="2">RBR-type E3 ubiquitin transferase</fullName>
        <ecNumber evidence="2">2.3.2.31</ecNumber>
    </recommendedName>
</protein>
<dbReference type="PROSITE" id="PS51873">
    <property type="entry name" value="TRIAD"/>
    <property type="match status" value="1"/>
</dbReference>
<evidence type="ECO:0000256" key="7">
    <source>
        <dbReference type="ARBA" id="ARBA00022786"/>
    </source>
</evidence>
<dbReference type="Pfam" id="PF22191">
    <property type="entry name" value="IBR_1"/>
    <property type="match status" value="1"/>
</dbReference>
<organism evidence="11 12">
    <name type="scientific">Vitrella brassicaformis (strain CCMP3155)</name>
    <dbReference type="NCBI Taxonomy" id="1169540"/>
    <lineage>
        <taxon>Eukaryota</taxon>
        <taxon>Sar</taxon>
        <taxon>Alveolata</taxon>
        <taxon>Colpodellida</taxon>
        <taxon>Vitrellaceae</taxon>
        <taxon>Vitrella</taxon>
    </lineage>
</organism>
<feature type="compositionally biased region" description="Polar residues" evidence="9">
    <location>
        <begin position="72"/>
        <end position="84"/>
    </location>
</feature>
<dbReference type="AlphaFoldDB" id="A0A0G4EJ93"/>
<dbReference type="InterPro" id="IPR031127">
    <property type="entry name" value="E3_UB_ligase_RBR"/>
</dbReference>
<keyword evidence="7" id="KW-0833">Ubl conjugation pathway</keyword>
<dbReference type="VEuPathDB" id="CryptoDB:Vbra_20402"/>
<dbReference type="CDD" id="cd20336">
    <property type="entry name" value="Rcat_RBR"/>
    <property type="match status" value="1"/>
</dbReference>
<keyword evidence="6" id="KW-0863">Zinc-finger</keyword>
<comment type="catalytic activity">
    <reaction evidence="1">
        <text>[E2 ubiquitin-conjugating enzyme]-S-ubiquitinyl-L-cysteine + [acceptor protein]-L-lysine = [E2 ubiquitin-conjugating enzyme]-L-cysteine + [acceptor protein]-N(6)-ubiquitinyl-L-lysine.</text>
        <dbReference type="EC" id="2.3.2.31"/>
    </reaction>
</comment>